<evidence type="ECO:0000313" key="8">
    <source>
        <dbReference type="Proteomes" id="UP000029518"/>
    </source>
</evidence>
<dbReference type="InterPro" id="IPR013780">
    <property type="entry name" value="Glyco_hydro_b"/>
</dbReference>
<keyword evidence="4" id="KW-0732">Signal</keyword>
<dbReference type="Pfam" id="PF02018">
    <property type="entry name" value="CBM_4_9"/>
    <property type="match status" value="1"/>
</dbReference>
<evidence type="ECO:0000256" key="4">
    <source>
        <dbReference type="ARBA" id="ARBA00022729"/>
    </source>
</evidence>
<dbReference type="GO" id="GO:0046556">
    <property type="term" value="F:alpha-L-arabinofuranosidase activity"/>
    <property type="evidence" value="ECO:0007669"/>
    <property type="project" value="UniProtKB-EC"/>
</dbReference>
<dbReference type="KEGG" id="pbd:PBOR_13850"/>
<reference evidence="7" key="1">
    <citation type="submission" date="2014-08" db="EMBL/GenBank/DDBJ databases">
        <title>Comparative genomics of the Paenibacillus odorifer group.</title>
        <authorList>
            <person name="den Bakker H.C."/>
            <person name="Tsai Y.-C.Y.-C."/>
            <person name="Martin N."/>
            <person name="Korlach J."/>
            <person name="Wiedmann M."/>
        </authorList>
    </citation>
    <scope>NUCLEOTIDE SEQUENCE [LARGE SCALE GENOMIC DNA]</scope>
    <source>
        <strain evidence="7">DSM 13188</strain>
    </source>
</reference>
<dbReference type="PANTHER" id="PTHR31776:SF26">
    <property type="entry name" value="SECRETED ARABINOSIDASE"/>
    <property type="match status" value="1"/>
</dbReference>
<dbReference type="Proteomes" id="UP000029518">
    <property type="component" value="Chromosome"/>
</dbReference>
<dbReference type="HOGENOM" id="CLU_010060_2_0_9"/>
<comment type="similarity">
    <text evidence="2">Belongs to the glycosyl hydrolase 51 family.</text>
</comment>
<dbReference type="InterPro" id="IPR003305">
    <property type="entry name" value="CenC_carb-bd"/>
</dbReference>
<protein>
    <recommendedName>
        <fullName evidence="3">non-reducing end alpha-L-arabinofuranosidase</fullName>
        <ecNumber evidence="3">3.2.1.55</ecNumber>
    </recommendedName>
</protein>
<keyword evidence="5" id="KW-0378">Hydrolase</keyword>
<dbReference type="AlphaFoldDB" id="A0A089LFL0"/>
<dbReference type="SUPFAM" id="SSF49785">
    <property type="entry name" value="Galactose-binding domain-like"/>
    <property type="match status" value="1"/>
</dbReference>
<dbReference type="Gene3D" id="2.60.40.1180">
    <property type="entry name" value="Golgi alpha-mannosidase II"/>
    <property type="match status" value="1"/>
</dbReference>
<dbReference type="InterPro" id="IPR008979">
    <property type="entry name" value="Galactose-bd-like_sf"/>
</dbReference>
<dbReference type="PANTHER" id="PTHR31776">
    <property type="entry name" value="ALPHA-L-ARABINOFURANOSIDASE 1"/>
    <property type="match status" value="1"/>
</dbReference>
<dbReference type="EC" id="3.2.1.55" evidence="3"/>
<dbReference type="Gene3D" id="3.20.20.80">
    <property type="entry name" value="Glycosidases"/>
    <property type="match status" value="1"/>
</dbReference>
<dbReference type="Pfam" id="PF22848">
    <property type="entry name" value="ASD1_dom"/>
    <property type="match status" value="1"/>
</dbReference>
<evidence type="ECO:0000256" key="5">
    <source>
        <dbReference type="ARBA" id="ARBA00022801"/>
    </source>
</evidence>
<dbReference type="InterPro" id="IPR010720">
    <property type="entry name" value="Alpha-L-AF_C"/>
</dbReference>
<evidence type="ECO:0000313" key="7">
    <source>
        <dbReference type="EMBL" id="AIQ57893.1"/>
    </source>
</evidence>
<comment type="catalytic activity">
    <reaction evidence="1">
        <text>Hydrolysis of terminal non-reducing alpha-L-arabinofuranoside residues in alpha-L-arabinosides.</text>
        <dbReference type="EC" id="3.2.1.55"/>
    </reaction>
</comment>
<evidence type="ECO:0000256" key="3">
    <source>
        <dbReference type="ARBA" id="ARBA00012670"/>
    </source>
</evidence>
<keyword evidence="8" id="KW-1185">Reference proteome</keyword>
<organism evidence="7 8">
    <name type="scientific">Paenibacillus borealis</name>
    <dbReference type="NCBI Taxonomy" id="160799"/>
    <lineage>
        <taxon>Bacteria</taxon>
        <taxon>Bacillati</taxon>
        <taxon>Bacillota</taxon>
        <taxon>Bacilli</taxon>
        <taxon>Bacillales</taxon>
        <taxon>Paenibacillaceae</taxon>
        <taxon>Paenibacillus</taxon>
    </lineage>
</organism>
<dbReference type="InterPro" id="IPR051563">
    <property type="entry name" value="Glycosyl_Hydrolase_51"/>
</dbReference>
<dbReference type="SUPFAM" id="SSF51445">
    <property type="entry name" value="(Trans)glycosidases"/>
    <property type="match status" value="1"/>
</dbReference>
<dbReference type="EMBL" id="CP009285">
    <property type="protein sequence ID" value="AIQ57893.1"/>
    <property type="molecule type" value="Genomic_DNA"/>
</dbReference>
<evidence type="ECO:0000256" key="1">
    <source>
        <dbReference type="ARBA" id="ARBA00001462"/>
    </source>
</evidence>
<dbReference type="InterPro" id="IPR017853">
    <property type="entry name" value="GH"/>
</dbReference>
<evidence type="ECO:0000256" key="2">
    <source>
        <dbReference type="ARBA" id="ARBA00007186"/>
    </source>
</evidence>
<dbReference type="SMART" id="SM00813">
    <property type="entry name" value="Alpha-L-AF_C"/>
    <property type="match status" value="1"/>
</dbReference>
<proteinExistence type="inferred from homology"/>
<accession>A0A089LFL0</accession>
<dbReference type="SUPFAM" id="SSF51011">
    <property type="entry name" value="Glycosyl hydrolase domain"/>
    <property type="match status" value="1"/>
</dbReference>
<dbReference type="Pfam" id="PF06964">
    <property type="entry name" value="Alpha-L-AF_C"/>
    <property type="match status" value="1"/>
</dbReference>
<name>A0A089LFL0_PAEBO</name>
<gene>
    <name evidence="7" type="ORF">PBOR_13850</name>
</gene>
<dbReference type="InterPro" id="IPR055235">
    <property type="entry name" value="ASD1_cat"/>
</dbReference>
<evidence type="ECO:0000259" key="6">
    <source>
        <dbReference type="SMART" id="SM00813"/>
    </source>
</evidence>
<feature type="domain" description="Alpha-L-arabinofuranosidase C-terminal" evidence="6">
    <location>
        <begin position="436"/>
        <end position="797"/>
    </location>
</feature>
<sequence>MTVDASRPGPVLNSEMYGAFFEDLNHAADGGLYAELVQNRSFEFDPIDNEDYHSLTAWSLVTRGGGIASIHTAQENPLSPNNPTYVVLDVTTPGTGAGLMNHGFNTGIAVQEGERYHFTFYCRCDDNGSRPVQIRLESQTEDLFAEALITVESGDWVQYKAVLTSSGTDTAARLVLLTTGTGRLHMDMVSLFPEKTFNERPGGLRKDIARLIAELKPGFMRFPGGCLVHDGSLDPEARNSMYRWKNTIGDVASRPSRRNNWSYNQSMGLGYYEYFQFCEDIGAAPLPVLPAAYNPHHGLEEPLDQLGPWIDDALDLIEFANGTTDTVWGAKRAELGHPEPFGLQYIAIGNEEVRQGYFDRYPYFQNAIREKHPEIKVICSSGPQPQGEDYETGWNYSRQFQADLVDEHYYALPSWFLSNWHRYDDFDRSGPKVFVGEYASWGNKFYNALAEAAYMTGLERNADVVKLTCYAPMLANIDYVNWRPNLIWFNNHQAFGSVNYYVQQMFSLNKGDVVLHSELALNPPSNEHTATEESIRGRIGVGTFRTSVKYMDFTISDNLAGTTYFSDSFQNHSLLWKIREGDWIAAAGGYVQSSTDLADCRSTVSADVSNHYTISVKGVKLDGEEGLRIIFGEQDRNNYYVWNYGGWINRLSTLRKCVDGTEATIIEIDQVSVETGREYALKVEVSGRHIRCYVDDVLIHDLIDPVSTIEPLYYTASKDYASGDIIIKAVNAQEDELEVQLTLEGVDRIGEIGKVIELSADSLDAENSFAAPQRVVPVSKDLTGLGKSFTYRFPGHSVTMLRLKTD</sequence>
<dbReference type="GO" id="GO:0046373">
    <property type="term" value="P:L-arabinose metabolic process"/>
    <property type="evidence" value="ECO:0007669"/>
    <property type="project" value="InterPro"/>
</dbReference>